<feature type="domain" description="Virulence factor membrane-bound polymerase C-terminal" evidence="7">
    <location>
        <begin position="351"/>
        <end position="509"/>
    </location>
</feature>
<evidence type="ECO:0000313" key="10">
    <source>
        <dbReference type="Proteomes" id="UP001241935"/>
    </source>
</evidence>
<sequence length="515" mass="60177">MSALFLLLAWLMPNHYSPWLTAHSEIAVFTSFFFLFIGFLLTHKNKKIQVPTFSIFLFILALIPIIQYQIGLIYFFGDAFIVFIYLIVASLLYIISYNKKDNKSFEYLAYIFILGSFFSIYISVLQILQLTNGAVWFVDMRPGGRPYGNFAQPNNYATLICCGIFSLFYLFELKKINIIISGLLFFILVIGVILAQSRTTYLVMLFAFIYLGFFTKKHLNLNIKTLSCIAGTYIFCNFIVIYALDILFSTEKKIRHIGQSTERLALWEQLLYAILDKPWLGYGWNQVSVAQVSVSNIKPVPLYTEHSHNILIDILIWNGMILGSIIIIFILYFIIKKLFLQVDLEKIYGGLIVIAIGVHGLLEFPLDYAFFLFPLIFLLAQIDNSKIIIKLRVEIFYFLLFIYFGGFFKLTKEYFYLESITRQTSLMVARIGNSQFDLDHNKKYFFTQIFGQVEFAHVSENKIYNKNELIDFERIVKRYPTKYNILKYIRILEFNGLNRDAGKYIRLLKDLYDRT</sequence>
<dbReference type="Pfam" id="PF11846">
    <property type="entry name" value="Wzy_C_2"/>
    <property type="match status" value="1"/>
</dbReference>
<feature type="transmembrane region" description="Helical" evidence="5">
    <location>
        <begin position="201"/>
        <end position="219"/>
    </location>
</feature>
<dbReference type="GO" id="GO:0016020">
    <property type="term" value="C:membrane"/>
    <property type="evidence" value="ECO:0007669"/>
    <property type="project" value="UniProtKB-SubCell"/>
</dbReference>
<dbReference type="InterPro" id="IPR051533">
    <property type="entry name" value="WaaL-like"/>
</dbReference>
<organism evidence="9 10">
    <name type="scientific">Acinetobacter terrestris</name>
    <dbReference type="NCBI Taxonomy" id="2529843"/>
    <lineage>
        <taxon>Bacteria</taxon>
        <taxon>Pseudomonadati</taxon>
        <taxon>Pseudomonadota</taxon>
        <taxon>Gammaproteobacteria</taxon>
        <taxon>Moraxellales</taxon>
        <taxon>Moraxellaceae</taxon>
        <taxon>Acinetobacter</taxon>
        <taxon>Acinetobacter Taxon 24</taxon>
    </lineage>
</organism>
<dbReference type="Pfam" id="PF04932">
    <property type="entry name" value="Wzy_C"/>
    <property type="match status" value="1"/>
</dbReference>
<gene>
    <name evidence="9" type="ORF">QOR41_11815</name>
</gene>
<evidence type="ECO:0000259" key="8">
    <source>
        <dbReference type="Pfam" id="PF15864"/>
    </source>
</evidence>
<evidence type="ECO:0000256" key="2">
    <source>
        <dbReference type="ARBA" id="ARBA00022692"/>
    </source>
</evidence>
<keyword evidence="4 5" id="KW-0472">Membrane</keyword>
<dbReference type="Proteomes" id="UP001241935">
    <property type="component" value="Unassembled WGS sequence"/>
</dbReference>
<feature type="domain" description="O-antigen ligase-related" evidence="6">
    <location>
        <begin position="183"/>
        <end position="325"/>
    </location>
</feature>
<protein>
    <submittedName>
        <fullName evidence="9">Wzy polymerase domain-containing protein</fullName>
    </submittedName>
</protein>
<evidence type="ECO:0000256" key="4">
    <source>
        <dbReference type="ARBA" id="ARBA00023136"/>
    </source>
</evidence>
<evidence type="ECO:0000256" key="3">
    <source>
        <dbReference type="ARBA" id="ARBA00022989"/>
    </source>
</evidence>
<dbReference type="RefSeq" id="WP_284067376.1">
    <property type="nucleotide sequence ID" value="NZ_JASKNE010000001.1"/>
</dbReference>
<evidence type="ECO:0000259" key="7">
    <source>
        <dbReference type="Pfam" id="PF11846"/>
    </source>
</evidence>
<evidence type="ECO:0000256" key="1">
    <source>
        <dbReference type="ARBA" id="ARBA00004141"/>
    </source>
</evidence>
<feature type="transmembrane region" description="Helical" evidence="5">
    <location>
        <begin position="396"/>
        <end position="417"/>
    </location>
</feature>
<dbReference type="EMBL" id="JASKNE010000001">
    <property type="protein sequence ID" value="MDK1684501.1"/>
    <property type="molecule type" value="Genomic_DNA"/>
</dbReference>
<dbReference type="AlphaFoldDB" id="A0AAW6UVN0"/>
<dbReference type="PANTHER" id="PTHR37422">
    <property type="entry name" value="TEICHURONIC ACID BIOSYNTHESIS PROTEIN TUAE"/>
    <property type="match status" value="1"/>
</dbReference>
<dbReference type="Pfam" id="PF15864">
    <property type="entry name" value="PglL_A"/>
    <property type="match status" value="1"/>
</dbReference>
<dbReference type="InterPro" id="IPR021797">
    <property type="entry name" value="Wzy_C_2"/>
</dbReference>
<evidence type="ECO:0000256" key="5">
    <source>
        <dbReference type="SAM" id="Phobius"/>
    </source>
</evidence>
<feature type="transmembrane region" description="Helical" evidence="5">
    <location>
        <begin position="48"/>
        <end position="66"/>
    </location>
</feature>
<feature type="transmembrane region" description="Helical" evidence="5">
    <location>
        <begin position="226"/>
        <end position="244"/>
    </location>
</feature>
<feature type="transmembrane region" description="Helical" evidence="5">
    <location>
        <begin position="178"/>
        <end position="195"/>
    </location>
</feature>
<keyword evidence="3 5" id="KW-1133">Transmembrane helix</keyword>
<comment type="subcellular location">
    <subcellularLocation>
        <location evidence="1">Membrane</location>
        <topology evidence="1">Multi-pass membrane protein</topology>
    </subcellularLocation>
</comment>
<feature type="transmembrane region" description="Helical" evidence="5">
    <location>
        <begin position="314"/>
        <end position="335"/>
    </location>
</feature>
<feature type="transmembrane region" description="Helical" evidence="5">
    <location>
        <begin position="72"/>
        <end position="95"/>
    </location>
</feature>
<evidence type="ECO:0000313" key="9">
    <source>
        <dbReference type="EMBL" id="MDK1684501.1"/>
    </source>
</evidence>
<dbReference type="InterPro" id="IPR031726">
    <property type="entry name" value="PglL_A"/>
</dbReference>
<feature type="transmembrane region" description="Helical" evidence="5">
    <location>
        <begin position="347"/>
        <end position="362"/>
    </location>
</feature>
<comment type="caution">
    <text evidence="9">The sequence shown here is derived from an EMBL/GenBank/DDBJ whole genome shotgun (WGS) entry which is preliminary data.</text>
</comment>
<feature type="domain" description="Protein glycosylation ligase" evidence="8">
    <location>
        <begin position="146"/>
        <end position="171"/>
    </location>
</feature>
<evidence type="ECO:0000259" key="6">
    <source>
        <dbReference type="Pfam" id="PF04932"/>
    </source>
</evidence>
<keyword evidence="2 5" id="KW-0812">Transmembrane</keyword>
<feature type="transmembrane region" description="Helical" evidence="5">
    <location>
        <begin position="150"/>
        <end position="171"/>
    </location>
</feature>
<accession>A0AAW6UVN0</accession>
<dbReference type="InterPro" id="IPR007016">
    <property type="entry name" value="O-antigen_ligase-rel_domated"/>
</dbReference>
<proteinExistence type="predicted"/>
<name>A0AAW6UVN0_9GAMM</name>
<dbReference type="PANTHER" id="PTHR37422:SF13">
    <property type="entry name" value="LIPOPOLYSACCHARIDE BIOSYNTHESIS PROTEIN PA4999-RELATED"/>
    <property type="match status" value="1"/>
</dbReference>
<feature type="transmembrane region" description="Helical" evidence="5">
    <location>
        <begin position="107"/>
        <end position="130"/>
    </location>
</feature>
<feature type="transmembrane region" description="Helical" evidence="5">
    <location>
        <begin position="20"/>
        <end position="41"/>
    </location>
</feature>
<reference evidence="9" key="1">
    <citation type="submission" date="2023-04" db="EMBL/GenBank/DDBJ databases">
        <title>The environmental microbiomes in feedlot watering bowls are a reservoir of florfenicol resistance for bovine respiratory disease pathogens.</title>
        <authorList>
            <person name="Kos D.W."/>
            <person name="Ruzzini A.C."/>
            <person name="Schreiner B."/>
            <person name="Jelinski M.D."/>
        </authorList>
    </citation>
    <scope>NUCLEOTIDE SEQUENCE</scope>
    <source>
        <strain evidence="9">WB3</strain>
    </source>
</reference>